<feature type="transmembrane region" description="Helical" evidence="1">
    <location>
        <begin position="55"/>
        <end position="75"/>
    </location>
</feature>
<sequence>MKIFNVILWCFVLFIGTCTENVALVFTDFHIHLDFNHHPMWDDLWKISKSHSKMYIIQKLGHFFGFFILSILMTSGGKYKKGLYYAILYGVFTELIQPFFFRDARVLDMIIDAAGALLAYYVCLTMKNNIE</sequence>
<keyword evidence="1" id="KW-0812">Transmembrane</keyword>
<reference evidence="3 4" key="1">
    <citation type="submission" date="2020-08" db="EMBL/GenBank/DDBJ databases">
        <title>A Genomic Blueprint of the Chicken Gut Microbiome.</title>
        <authorList>
            <person name="Gilroy R."/>
            <person name="Ravi A."/>
            <person name="Getino M."/>
            <person name="Pursley I."/>
            <person name="Horton D.L."/>
            <person name="Alikhan N.-F."/>
            <person name="Baker D."/>
            <person name="Gharbi K."/>
            <person name="Hall N."/>
            <person name="Watson M."/>
            <person name="Adriaenssens E.M."/>
            <person name="Foster-Nyarko E."/>
            <person name="Jarju S."/>
            <person name="Secka A."/>
            <person name="Antonio M."/>
            <person name="Oren A."/>
            <person name="Chaudhuri R."/>
            <person name="La Ragione R.M."/>
            <person name="Hildebrand F."/>
            <person name="Pallen M.J."/>
        </authorList>
    </citation>
    <scope>NUCLEOTIDE SEQUENCE [LARGE SCALE GENOMIC DNA]</scope>
    <source>
        <strain evidence="3 4">Sa2BVA9</strain>
    </source>
</reference>
<feature type="transmembrane region" description="Helical" evidence="1">
    <location>
        <begin position="106"/>
        <end position="124"/>
    </location>
</feature>
<proteinExistence type="predicted"/>
<dbReference type="InterPro" id="IPR006976">
    <property type="entry name" value="VanZ-like"/>
</dbReference>
<evidence type="ECO:0000313" key="4">
    <source>
        <dbReference type="Proteomes" id="UP000608071"/>
    </source>
</evidence>
<name>A0ABR8T5I5_9BACL</name>
<evidence type="ECO:0000259" key="2">
    <source>
        <dbReference type="Pfam" id="PF04892"/>
    </source>
</evidence>
<keyword evidence="4" id="KW-1185">Reference proteome</keyword>
<keyword evidence="1" id="KW-1133">Transmembrane helix</keyword>
<gene>
    <name evidence="3" type="primary">vanZ</name>
    <name evidence="3" type="ORF">H9647_21050</name>
</gene>
<protein>
    <submittedName>
        <fullName evidence="3">VanZ family protein</fullName>
    </submittedName>
</protein>
<evidence type="ECO:0000256" key="1">
    <source>
        <dbReference type="SAM" id="Phobius"/>
    </source>
</evidence>
<dbReference type="Proteomes" id="UP000608071">
    <property type="component" value="Unassembled WGS sequence"/>
</dbReference>
<dbReference type="Pfam" id="PF04892">
    <property type="entry name" value="VanZ"/>
    <property type="match status" value="1"/>
</dbReference>
<organism evidence="3 4">
    <name type="scientific">Paenibacillus gallinarum</name>
    <dbReference type="NCBI Taxonomy" id="2762232"/>
    <lineage>
        <taxon>Bacteria</taxon>
        <taxon>Bacillati</taxon>
        <taxon>Bacillota</taxon>
        <taxon>Bacilli</taxon>
        <taxon>Bacillales</taxon>
        <taxon>Paenibacillaceae</taxon>
        <taxon>Paenibacillus</taxon>
    </lineage>
</organism>
<comment type="caution">
    <text evidence="3">The sequence shown here is derived from an EMBL/GenBank/DDBJ whole genome shotgun (WGS) entry which is preliminary data.</text>
</comment>
<dbReference type="EMBL" id="JACSQL010000013">
    <property type="protein sequence ID" value="MBD7970559.1"/>
    <property type="molecule type" value="Genomic_DNA"/>
</dbReference>
<feature type="domain" description="VanZ-like" evidence="2">
    <location>
        <begin position="6"/>
        <end position="125"/>
    </location>
</feature>
<evidence type="ECO:0000313" key="3">
    <source>
        <dbReference type="EMBL" id="MBD7970559.1"/>
    </source>
</evidence>
<feature type="transmembrane region" description="Helical" evidence="1">
    <location>
        <begin position="82"/>
        <end position="100"/>
    </location>
</feature>
<dbReference type="RefSeq" id="WP_191803761.1">
    <property type="nucleotide sequence ID" value="NZ_JACSQL010000013.1"/>
</dbReference>
<keyword evidence="1" id="KW-0472">Membrane</keyword>
<dbReference type="NCBIfam" id="NF037970">
    <property type="entry name" value="vanZ_1"/>
    <property type="match status" value="1"/>
</dbReference>
<accession>A0ABR8T5I5</accession>